<dbReference type="AlphaFoldDB" id="G0QMG4"/>
<dbReference type="InterPro" id="IPR000595">
    <property type="entry name" value="cNMP-bd_dom"/>
</dbReference>
<accession>G0QMG4</accession>
<dbReference type="Pfam" id="PF00027">
    <property type="entry name" value="cNMP_binding"/>
    <property type="match status" value="1"/>
</dbReference>
<dbReference type="InterPro" id="IPR014710">
    <property type="entry name" value="RmlC-like_jellyroll"/>
</dbReference>
<protein>
    <recommendedName>
        <fullName evidence="2">Cyclic nucleotide-binding domain-containing protein</fullName>
    </recommendedName>
</protein>
<dbReference type="InterPro" id="IPR013099">
    <property type="entry name" value="K_chnl_dom"/>
</dbReference>
<dbReference type="Pfam" id="PF07885">
    <property type="entry name" value="Ion_trans_2"/>
    <property type="match status" value="1"/>
</dbReference>
<dbReference type="InParanoid" id="G0QMG4"/>
<dbReference type="GO" id="GO:0035725">
    <property type="term" value="P:sodium ion transmembrane transport"/>
    <property type="evidence" value="ECO:0007669"/>
    <property type="project" value="TreeGrafter"/>
</dbReference>
<dbReference type="CDD" id="cd00038">
    <property type="entry name" value="CAP_ED"/>
    <property type="match status" value="1"/>
</dbReference>
<evidence type="ECO:0000313" key="3">
    <source>
        <dbReference type="EMBL" id="EGR33586.1"/>
    </source>
</evidence>
<dbReference type="PANTHER" id="PTHR45689:SF5">
    <property type="entry name" value="I[[H]] CHANNEL, ISOFORM E"/>
    <property type="match status" value="1"/>
</dbReference>
<evidence type="ECO:0000256" key="1">
    <source>
        <dbReference type="SAM" id="Phobius"/>
    </source>
</evidence>
<dbReference type="SMART" id="SM00100">
    <property type="entry name" value="cNMP"/>
    <property type="match status" value="1"/>
</dbReference>
<name>G0QMG4_ICHMU</name>
<dbReference type="PROSITE" id="PS50007">
    <property type="entry name" value="PIPLC_X_DOMAIN"/>
    <property type="match status" value="1"/>
</dbReference>
<keyword evidence="1" id="KW-0812">Transmembrane</keyword>
<keyword evidence="1" id="KW-0472">Membrane</keyword>
<dbReference type="eggNOG" id="KOG0498">
    <property type="taxonomic scope" value="Eukaryota"/>
</dbReference>
<sequence>MTVTMVTVGYGDITPLNVYEKQLSILTILIACGIFAFSVSSINNIMSSINEEKRIINQKLQIINEYMQIKNVSFELRHQIREYLEYFWKKSYYHDQQITQKIIESLNQDLKQKLMVEANHTVFKHSIIFNENYSNSLKYKIISIIREQQYSPEQIIIQSNDKKKDYSIYFIESGEVEFFIEGKDIDGNDQVQVLVTLKKGMYFNEINFFTQQQIQNISVRSQGFCTILKIDANEFINQLKEFPEDYNYFCHMKDNIIYNQQYQIINSFCYSCQLYDHQLNNCNLIHHIPKRSNIILRHLYDPKTIERQYFKRKKKKQFKTIMNLQQLQLKAIQYSNLTKKSKKSIYKIDSDYDDYEISSQQSSEYTDSNMYIISILFLQKKKYITIIRQIKYINKFIRI</sequence>
<dbReference type="Proteomes" id="UP000008983">
    <property type="component" value="Unassembled WGS sequence"/>
</dbReference>
<dbReference type="PANTHER" id="PTHR45689">
    <property type="entry name" value="I[[H]] CHANNEL, ISOFORM E"/>
    <property type="match status" value="1"/>
</dbReference>
<keyword evidence="1" id="KW-1133">Transmembrane helix</keyword>
<dbReference type="Gene3D" id="1.10.287.630">
    <property type="entry name" value="Helix hairpin bin"/>
    <property type="match status" value="1"/>
</dbReference>
<dbReference type="EMBL" id="GL983419">
    <property type="protein sequence ID" value="EGR33586.1"/>
    <property type="molecule type" value="Genomic_DNA"/>
</dbReference>
<dbReference type="GO" id="GO:0098855">
    <property type="term" value="C:HCN channel complex"/>
    <property type="evidence" value="ECO:0007669"/>
    <property type="project" value="TreeGrafter"/>
</dbReference>
<dbReference type="Gene3D" id="2.60.120.10">
    <property type="entry name" value="Jelly Rolls"/>
    <property type="match status" value="1"/>
</dbReference>
<keyword evidence="4" id="KW-1185">Reference proteome</keyword>
<reference evidence="3 4" key="1">
    <citation type="submission" date="2011-07" db="EMBL/GenBank/DDBJ databases">
        <authorList>
            <person name="Coyne R."/>
            <person name="Brami D."/>
            <person name="Johnson J."/>
            <person name="Hostetler J."/>
            <person name="Hannick L."/>
            <person name="Clark T."/>
            <person name="Cassidy-Hanley D."/>
            <person name="Inman J."/>
        </authorList>
    </citation>
    <scope>NUCLEOTIDE SEQUENCE [LARGE SCALE GENOMIC DNA]</scope>
    <source>
        <strain evidence="3 4">G5</strain>
    </source>
</reference>
<dbReference type="RefSeq" id="XP_004037572.1">
    <property type="nucleotide sequence ID" value="XM_004037524.1"/>
</dbReference>
<organism evidence="3 4">
    <name type="scientific">Ichthyophthirius multifiliis</name>
    <name type="common">White spot disease agent</name>
    <name type="synonym">Ich</name>
    <dbReference type="NCBI Taxonomy" id="5932"/>
    <lineage>
        <taxon>Eukaryota</taxon>
        <taxon>Sar</taxon>
        <taxon>Alveolata</taxon>
        <taxon>Ciliophora</taxon>
        <taxon>Intramacronucleata</taxon>
        <taxon>Oligohymenophorea</taxon>
        <taxon>Hymenostomatida</taxon>
        <taxon>Ophryoglenina</taxon>
        <taxon>Ichthyophthirius</taxon>
    </lineage>
</organism>
<evidence type="ECO:0000259" key="2">
    <source>
        <dbReference type="PROSITE" id="PS50042"/>
    </source>
</evidence>
<dbReference type="Gene3D" id="1.10.287.70">
    <property type="match status" value="1"/>
</dbReference>
<dbReference type="SUPFAM" id="SSF51206">
    <property type="entry name" value="cAMP-binding domain-like"/>
    <property type="match status" value="1"/>
</dbReference>
<feature type="domain" description="Cyclic nucleotide-binding" evidence="2">
    <location>
        <begin position="129"/>
        <end position="235"/>
    </location>
</feature>
<gene>
    <name evidence="3" type="ORF">IMG5_048560</name>
</gene>
<dbReference type="SUPFAM" id="SSF81324">
    <property type="entry name" value="Voltage-gated potassium channels"/>
    <property type="match status" value="1"/>
</dbReference>
<dbReference type="InterPro" id="IPR018490">
    <property type="entry name" value="cNMP-bd_dom_sf"/>
</dbReference>
<dbReference type="GO" id="GO:0005249">
    <property type="term" value="F:voltage-gated potassium channel activity"/>
    <property type="evidence" value="ECO:0007669"/>
    <property type="project" value="TreeGrafter"/>
</dbReference>
<dbReference type="OMA" id="EIQRFRY"/>
<dbReference type="STRING" id="857967.G0QMG4"/>
<dbReference type="GO" id="GO:0003254">
    <property type="term" value="P:regulation of membrane depolarization"/>
    <property type="evidence" value="ECO:0007669"/>
    <property type="project" value="TreeGrafter"/>
</dbReference>
<feature type="transmembrane region" description="Helical" evidence="1">
    <location>
        <begin position="25"/>
        <end position="46"/>
    </location>
</feature>
<evidence type="ECO:0000313" key="4">
    <source>
        <dbReference type="Proteomes" id="UP000008983"/>
    </source>
</evidence>
<proteinExistence type="predicted"/>
<dbReference type="InterPro" id="IPR051413">
    <property type="entry name" value="K/Na_HCN_channel"/>
</dbReference>
<dbReference type="PROSITE" id="PS50042">
    <property type="entry name" value="CNMP_BINDING_3"/>
    <property type="match status" value="1"/>
</dbReference>
<dbReference type="GeneID" id="14909770"/>